<protein>
    <recommendedName>
        <fullName evidence="6">dTTP/UTP pyrophosphatase</fullName>
        <shortName evidence="6">dTTPase/UTPase</shortName>
        <ecNumber evidence="6">3.6.1.9</ecNumber>
    </recommendedName>
    <alternativeName>
        <fullName evidence="6">Nucleoside triphosphate pyrophosphatase</fullName>
    </alternativeName>
    <alternativeName>
        <fullName evidence="6">Nucleotide pyrophosphatase</fullName>
        <shortName evidence="6">Nucleotide PPase</shortName>
    </alternativeName>
</protein>
<feature type="active site" description="Proton acceptor" evidence="6">
    <location>
        <position position="74"/>
    </location>
</feature>
<reference evidence="8" key="3">
    <citation type="submission" date="2021-08" db="EMBL/GenBank/DDBJ databases">
        <authorList>
            <person name="de Jong S."/>
            <person name="van den Broek M."/>
            <person name="Merkel A."/>
            <person name="de la Torre Cortes P."/>
            <person name="Kalamorz F."/>
            <person name="Cook G."/>
            <person name="van Loosdrecht M."/>
            <person name="McMillan D."/>
        </authorList>
    </citation>
    <scope>NUCLEOTIDE SEQUENCE</scope>
    <source>
        <strain evidence="8">TA2.A1</strain>
    </source>
</reference>
<dbReference type="PANTHER" id="PTHR43213:SF5">
    <property type="entry name" value="BIFUNCTIONAL DTTP_UTP PYROPHOSPHATASE_METHYLTRANSFERASE PROTEIN-RELATED"/>
    <property type="match status" value="1"/>
</dbReference>
<feature type="site" description="Important for substrate specificity" evidence="6">
    <location>
        <position position="159"/>
    </location>
</feature>
<dbReference type="EC" id="3.6.1.9" evidence="6"/>
<dbReference type="eggNOG" id="COG0424">
    <property type="taxonomic scope" value="Bacteria"/>
</dbReference>
<dbReference type="FunFam" id="3.90.950.10:FF:000005">
    <property type="entry name" value="7-methyl-GTP pyrophosphatase"/>
    <property type="match status" value="1"/>
</dbReference>
<evidence type="ECO:0000256" key="2">
    <source>
        <dbReference type="ARBA" id="ARBA00004496"/>
    </source>
</evidence>
<dbReference type="InterPro" id="IPR003697">
    <property type="entry name" value="Maf-like"/>
</dbReference>
<evidence type="ECO:0000256" key="4">
    <source>
        <dbReference type="ARBA" id="ARBA00022801"/>
    </source>
</evidence>
<dbReference type="GO" id="GO:0047429">
    <property type="term" value="F:nucleoside triphosphate diphosphatase activity"/>
    <property type="evidence" value="ECO:0007669"/>
    <property type="project" value="UniProtKB-EC"/>
</dbReference>
<dbReference type="Proteomes" id="UP000010716">
    <property type="component" value="Unassembled WGS sequence"/>
</dbReference>
<feature type="site" description="Important for substrate specificity" evidence="6">
    <location>
        <position position="17"/>
    </location>
</feature>
<comment type="catalytic activity">
    <reaction evidence="6">
        <text>dTTP + H2O = dTMP + diphosphate + H(+)</text>
        <dbReference type="Rhea" id="RHEA:28534"/>
        <dbReference type="ChEBI" id="CHEBI:15377"/>
        <dbReference type="ChEBI" id="CHEBI:15378"/>
        <dbReference type="ChEBI" id="CHEBI:33019"/>
        <dbReference type="ChEBI" id="CHEBI:37568"/>
        <dbReference type="ChEBI" id="CHEBI:63528"/>
        <dbReference type="EC" id="3.6.1.9"/>
    </reaction>
</comment>
<dbReference type="RefSeq" id="WP_007506322.1">
    <property type="nucleotide sequence ID" value="NZ_AFCE01000164.1"/>
</dbReference>
<dbReference type="OrthoDB" id="9807767at2"/>
<evidence type="ECO:0000313" key="8">
    <source>
        <dbReference type="EMBL" id="QZT33513.1"/>
    </source>
</evidence>
<comment type="caution">
    <text evidence="6">Lacks conserved residue(s) required for the propagation of feature annotation.</text>
</comment>
<comment type="subcellular location">
    <subcellularLocation>
        <location evidence="2 6">Cytoplasm</location>
    </subcellularLocation>
</comment>
<dbReference type="SUPFAM" id="SSF52972">
    <property type="entry name" value="ITPase-like"/>
    <property type="match status" value="1"/>
</dbReference>
<dbReference type="NCBIfam" id="TIGR00172">
    <property type="entry name" value="maf"/>
    <property type="match status" value="1"/>
</dbReference>
<organism evidence="7 9">
    <name type="scientific">Caldalkalibacillus thermarum (strain TA2.A1)</name>
    <dbReference type="NCBI Taxonomy" id="986075"/>
    <lineage>
        <taxon>Bacteria</taxon>
        <taxon>Bacillati</taxon>
        <taxon>Bacillota</taxon>
        <taxon>Bacilli</taxon>
        <taxon>Bacillales</taxon>
        <taxon>Bacillaceae</taxon>
        <taxon>Caldalkalibacillus</taxon>
    </lineage>
</organism>
<accession>F5LAM6</accession>
<sequence length="200" mass="21682">MAVKDLTPVILASSSPRRKELLESLGLSFRLHPSKADETFDPQDSPSTIVQKLAYRKAADVARHYDKGLVIGADTMVVLNGEILGKPKDDQEAFEMLSRLQGEVHTVYSGLAVIDVTDGQACVGYQATKVHMRPLTPEVIKTYIATGEPMDKAGSYAIQGLGAILVDKIEGDYFTVVGLPVALLAQFLHQFGLNVLTVAR</sequence>
<reference evidence="7 9" key="1">
    <citation type="journal article" date="2011" name="J. Bacteriol.">
        <title>Draft genome sequence of the thermoalkaliphilic Caldalkalibacillus thermarum strain TA2.A1.</title>
        <authorList>
            <person name="Kalamorz F."/>
            <person name="Keis S."/>
            <person name="McMillan D.G."/>
            <person name="Olsson K."/>
            <person name="Stanton J.A."/>
            <person name="Stockwell P."/>
            <person name="Black M.A."/>
            <person name="Klingeman D.M."/>
            <person name="Land M.L."/>
            <person name="Han C.S."/>
            <person name="Martin S.L."/>
            <person name="Becher S.A."/>
            <person name="Peddie C.J."/>
            <person name="Morgan H.W."/>
            <person name="Matthies D."/>
            <person name="Preiss L."/>
            <person name="Meier T."/>
            <person name="Brown S.D."/>
            <person name="Cook G.M."/>
        </authorList>
    </citation>
    <scope>NUCLEOTIDE SEQUENCE [LARGE SCALE GENOMIC DNA]</scope>
    <source>
        <strain evidence="7 9">TA2.A1</strain>
    </source>
</reference>
<keyword evidence="10" id="KW-1185">Reference proteome</keyword>
<gene>
    <name evidence="7" type="ORF">CathTA2_2961</name>
    <name evidence="8" type="ORF">HUR95_14890</name>
</gene>
<dbReference type="KEGG" id="cthu:HUR95_14890"/>
<name>F5LAM6_CALTT</name>
<dbReference type="CDD" id="cd00555">
    <property type="entry name" value="Maf"/>
    <property type="match status" value="1"/>
</dbReference>
<dbReference type="EMBL" id="AFCE01000164">
    <property type="protein sequence ID" value="EGL81598.1"/>
    <property type="molecule type" value="Genomic_DNA"/>
</dbReference>
<evidence type="ECO:0000256" key="1">
    <source>
        <dbReference type="ARBA" id="ARBA00001968"/>
    </source>
</evidence>
<comment type="catalytic activity">
    <reaction evidence="6">
        <text>UTP + H2O = UMP + diphosphate + H(+)</text>
        <dbReference type="Rhea" id="RHEA:29395"/>
        <dbReference type="ChEBI" id="CHEBI:15377"/>
        <dbReference type="ChEBI" id="CHEBI:15378"/>
        <dbReference type="ChEBI" id="CHEBI:33019"/>
        <dbReference type="ChEBI" id="CHEBI:46398"/>
        <dbReference type="ChEBI" id="CHEBI:57865"/>
        <dbReference type="EC" id="3.6.1.9"/>
    </reaction>
</comment>
<comment type="similarity">
    <text evidence="6">Belongs to the Maf family. YhdE subfamily.</text>
</comment>
<dbReference type="HAMAP" id="MF_00528">
    <property type="entry name" value="Maf"/>
    <property type="match status" value="1"/>
</dbReference>
<evidence type="ECO:0000313" key="7">
    <source>
        <dbReference type="EMBL" id="EGL81598.1"/>
    </source>
</evidence>
<evidence type="ECO:0000313" key="10">
    <source>
        <dbReference type="Proteomes" id="UP000825179"/>
    </source>
</evidence>
<proteinExistence type="inferred from homology"/>
<dbReference type="PANTHER" id="PTHR43213">
    <property type="entry name" value="BIFUNCTIONAL DTTP/UTP PYROPHOSPHATASE/METHYLTRANSFERASE PROTEIN-RELATED"/>
    <property type="match status" value="1"/>
</dbReference>
<evidence type="ECO:0000256" key="6">
    <source>
        <dbReference type="HAMAP-Rule" id="MF_00528"/>
    </source>
</evidence>
<dbReference type="PIRSF" id="PIRSF006305">
    <property type="entry name" value="Maf"/>
    <property type="match status" value="1"/>
</dbReference>
<keyword evidence="5 6" id="KW-0546">Nucleotide metabolism</keyword>
<keyword evidence="3 6" id="KW-0963">Cytoplasm</keyword>
<dbReference type="GO" id="GO:0005737">
    <property type="term" value="C:cytoplasm"/>
    <property type="evidence" value="ECO:0007669"/>
    <property type="project" value="UniProtKB-SubCell"/>
</dbReference>
<comment type="cofactor">
    <cofactor evidence="1 6">
        <name>a divalent metal cation</name>
        <dbReference type="ChEBI" id="CHEBI:60240"/>
    </cofactor>
</comment>
<dbReference type="Gene3D" id="3.90.950.10">
    <property type="match status" value="1"/>
</dbReference>
<dbReference type="EMBL" id="CP082237">
    <property type="protein sequence ID" value="QZT33513.1"/>
    <property type="molecule type" value="Genomic_DNA"/>
</dbReference>
<dbReference type="Proteomes" id="UP000825179">
    <property type="component" value="Chromosome"/>
</dbReference>
<evidence type="ECO:0000313" key="9">
    <source>
        <dbReference type="Proteomes" id="UP000010716"/>
    </source>
</evidence>
<keyword evidence="4 6" id="KW-0378">Hydrolase</keyword>
<feature type="site" description="Important for substrate specificity" evidence="6">
    <location>
        <position position="75"/>
    </location>
</feature>
<evidence type="ECO:0000256" key="3">
    <source>
        <dbReference type="ARBA" id="ARBA00022490"/>
    </source>
</evidence>
<comment type="function">
    <text evidence="6">Nucleoside triphosphate pyrophosphatase that hydrolyzes dTTP and UTP. May have a dual role in cell division arrest and in preventing the incorporation of modified nucleotides into cellular nucleic acids.</text>
</comment>
<evidence type="ECO:0000256" key="5">
    <source>
        <dbReference type="ARBA" id="ARBA00023080"/>
    </source>
</evidence>
<dbReference type="AlphaFoldDB" id="F5LAM6"/>
<dbReference type="GO" id="GO:0009117">
    <property type="term" value="P:nucleotide metabolic process"/>
    <property type="evidence" value="ECO:0007669"/>
    <property type="project" value="UniProtKB-KW"/>
</dbReference>
<dbReference type="Pfam" id="PF02545">
    <property type="entry name" value="Maf"/>
    <property type="match status" value="1"/>
</dbReference>
<dbReference type="InterPro" id="IPR029001">
    <property type="entry name" value="ITPase-like_fam"/>
</dbReference>
<reference evidence="8 10" key="2">
    <citation type="journal article" date="2020" name="Extremophiles">
        <title>Genomic analysis of Caldalkalibacillus thermarum TA2.A1 reveals aerobic alkaliphilic metabolism and evolutionary hallmarks linking alkaliphilic bacteria and plant life.</title>
        <authorList>
            <person name="de Jong S.I."/>
            <person name="van den Broek M.A."/>
            <person name="Merkel A.Y."/>
            <person name="de la Torre Cortes P."/>
            <person name="Kalamorz F."/>
            <person name="Cook G.M."/>
            <person name="van Loosdrecht M.C.M."/>
            <person name="McMillan D.G.G."/>
        </authorList>
    </citation>
    <scope>NUCLEOTIDE SEQUENCE [LARGE SCALE GENOMIC DNA]</scope>
    <source>
        <strain evidence="8 10">TA2.A1</strain>
    </source>
</reference>